<dbReference type="EMBL" id="JAAMFL010000007">
    <property type="protein sequence ID" value="MBS9337685.1"/>
    <property type="molecule type" value="Genomic_DNA"/>
</dbReference>
<dbReference type="RefSeq" id="WP_213821836.1">
    <property type="nucleotide sequence ID" value="NZ_JAAMFL010000007.1"/>
</dbReference>
<dbReference type="Gene3D" id="1.20.5.420">
    <property type="entry name" value="Immunoglobulin FC, subunit C"/>
    <property type="match status" value="1"/>
</dbReference>
<protein>
    <submittedName>
        <fullName evidence="1">GA module-containing protein</fullName>
    </submittedName>
</protein>
<reference evidence="1 2" key="1">
    <citation type="submission" date="2020-02" db="EMBL/GenBank/DDBJ databases">
        <title>Fructobacillus sp. isolated from paper mulberry of Taiwan.</title>
        <authorList>
            <person name="Lin S.-T."/>
        </authorList>
    </citation>
    <scope>NUCLEOTIDE SEQUENCE [LARGE SCALE GENOMIC DNA]</scope>
    <source>
        <strain evidence="1 2">S1-1</strain>
    </source>
</reference>
<organism evidence="1 2">
    <name type="scientific">Fructobacillus parabroussonetiae</name>
    <dbReference type="NCBI Taxonomy" id="2713174"/>
    <lineage>
        <taxon>Bacteria</taxon>
        <taxon>Bacillati</taxon>
        <taxon>Bacillota</taxon>
        <taxon>Bacilli</taxon>
        <taxon>Lactobacillales</taxon>
        <taxon>Lactobacillaceae</taxon>
        <taxon>Fructobacillus</taxon>
    </lineage>
</organism>
<gene>
    <name evidence="1" type="ORF">G6R30_04320</name>
</gene>
<comment type="caution">
    <text evidence="1">The sequence shown here is derived from an EMBL/GenBank/DDBJ whole genome shotgun (WGS) entry which is preliminary data.</text>
</comment>
<keyword evidence="2" id="KW-1185">Reference proteome</keyword>
<sequence>MTLPGFPTAIKASADDSTSSPFWFGQNQTYFQHYSALTLPTSNSIPESVQSKWSNASEINQEKTQNTFAYKSLTYDSTTKKFTMTLEYNSPALKGEGRKSYFDLAFSQSMSSKTSDVHLLTSSIKGAAPDTTLEAKNGVFSSGFDAGQQLGGLYTLKMTIDPVKILSSDEMTGMYSSDTDTTGYHPIFQAARTVGYNDFGPQFNDALLAQLKINSKGTISSLDNLTPDQKSGYNNQIDGENTNKDFVNDLNKITNDATDADKKAACSYADKMDRFYASSTV</sequence>
<proteinExistence type="predicted"/>
<dbReference type="Proteomes" id="UP001519503">
    <property type="component" value="Unassembled WGS sequence"/>
</dbReference>
<name>A0ABS5QYH4_9LACO</name>
<evidence type="ECO:0000313" key="1">
    <source>
        <dbReference type="EMBL" id="MBS9337685.1"/>
    </source>
</evidence>
<evidence type="ECO:0000313" key="2">
    <source>
        <dbReference type="Proteomes" id="UP001519503"/>
    </source>
</evidence>
<accession>A0ABS5QYH4</accession>